<dbReference type="EMBL" id="BMMF01000008">
    <property type="protein sequence ID" value="GGK40553.1"/>
    <property type="molecule type" value="Genomic_DNA"/>
</dbReference>
<dbReference type="GO" id="GO:0032259">
    <property type="term" value="P:methylation"/>
    <property type="evidence" value="ECO:0007669"/>
    <property type="project" value="UniProtKB-KW"/>
</dbReference>
<comment type="similarity">
    <text evidence="5">Belongs to the methyltransferase superfamily. UbiG/COQ3 family.</text>
</comment>
<name>A0A917QCD1_9HYPH</name>
<dbReference type="SUPFAM" id="SSF53335">
    <property type="entry name" value="S-adenosyl-L-methionine-dependent methyltransferases"/>
    <property type="match status" value="1"/>
</dbReference>
<dbReference type="NCBIfam" id="TIGR01983">
    <property type="entry name" value="UbiG"/>
    <property type="match status" value="1"/>
</dbReference>
<evidence type="ECO:0000313" key="6">
    <source>
        <dbReference type="EMBL" id="GGK40553.1"/>
    </source>
</evidence>
<organism evidence="6 7">
    <name type="scientific">Salinarimonas ramus</name>
    <dbReference type="NCBI Taxonomy" id="690164"/>
    <lineage>
        <taxon>Bacteria</taxon>
        <taxon>Pseudomonadati</taxon>
        <taxon>Pseudomonadota</taxon>
        <taxon>Alphaproteobacteria</taxon>
        <taxon>Hyphomicrobiales</taxon>
        <taxon>Salinarimonadaceae</taxon>
        <taxon>Salinarimonas</taxon>
    </lineage>
</organism>
<evidence type="ECO:0000313" key="7">
    <source>
        <dbReference type="Proteomes" id="UP000600449"/>
    </source>
</evidence>
<keyword evidence="3 5" id="KW-0831">Ubiquinone biosynthesis</keyword>
<feature type="binding site" evidence="5">
    <location>
        <position position="77"/>
    </location>
    <ligand>
        <name>S-adenosyl-L-methionine</name>
        <dbReference type="ChEBI" id="CHEBI:59789"/>
    </ligand>
</feature>
<evidence type="ECO:0000256" key="1">
    <source>
        <dbReference type="ARBA" id="ARBA00022603"/>
    </source>
</evidence>
<feature type="binding site" evidence="5">
    <location>
        <position position="46"/>
    </location>
    <ligand>
        <name>S-adenosyl-L-methionine</name>
        <dbReference type="ChEBI" id="CHEBI:59789"/>
    </ligand>
</feature>
<dbReference type="EC" id="2.1.1.222" evidence="5"/>
<dbReference type="RefSeq" id="WP_188913994.1">
    <property type="nucleotide sequence ID" value="NZ_BMMF01000008.1"/>
</dbReference>
<gene>
    <name evidence="5 6" type="primary">ubiG</name>
    <name evidence="6" type="ORF">GCM10011322_29610</name>
</gene>
<evidence type="ECO:0000256" key="5">
    <source>
        <dbReference type="HAMAP-Rule" id="MF_00472"/>
    </source>
</evidence>
<dbReference type="HAMAP" id="MF_00472">
    <property type="entry name" value="UbiG"/>
    <property type="match status" value="1"/>
</dbReference>
<comment type="catalytic activity">
    <reaction evidence="5">
        <text>a 3-demethylubiquinol + S-adenosyl-L-methionine = a ubiquinol + S-adenosyl-L-homocysteine + H(+)</text>
        <dbReference type="Rhea" id="RHEA:44380"/>
        <dbReference type="Rhea" id="RHEA-COMP:9566"/>
        <dbReference type="Rhea" id="RHEA-COMP:10914"/>
        <dbReference type="ChEBI" id="CHEBI:15378"/>
        <dbReference type="ChEBI" id="CHEBI:17976"/>
        <dbReference type="ChEBI" id="CHEBI:57856"/>
        <dbReference type="ChEBI" id="CHEBI:59789"/>
        <dbReference type="ChEBI" id="CHEBI:84422"/>
        <dbReference type="EC" id="2.1.1.64"/>
    </reaction>
</comment>
<evidence type="ECO:0000256" key="4">
    <source>
        <dbReference type="ARBA" id="ARBA00022691"/>
    </source>
</evidence>
<sequence length="254" mass="27736">MSAADPRLNEAAAVDPDEVARFERIARTWWDPKGPMRTLHKFNPVRLSYIRDRVAEQFGRDPRDGAPLEGLTLLDVGCGGGLLTEPLARLGADAKGLDPAPTNVEVARLHAARSGVPVSYAQETVETVVERGERFDVVIAMEVVEHVPDPDAFVRTCAQAVKPGGLLFMATINRTLKAWGLAIVGAEYVLGWLPKGTHEWDKFVTPDELETSMRAGGLAVRDVTGVTYNPLKDAWGISRDTAVNYMAYAERPEG</sequence>
<keyword evidence="1 5" id="KW-0489">Methyltransferase</keyword>
<feature type="binding site" evidence="5">
    <location>
        <position position="98"/>
    </location>
    <ligand>
        <name>S-adenosyl-L-methionine</name>
        <dbReference type="ChEBI" id="CHEBI:59789"/>
    </ligand>
</feature>
<keyword evidence="2 5" id="KW-0808">Transferase</keyword>
<dbReference type="GO" id="GO:0061542">
    <property type="term" value="F:3-demethylubiquinol 3-O-methyltransferase activity"/>
    <property type="evidence" value="ECO:0007669"/>
    <property type="project" value="UniProtKB-UniRule"/>
</dbReference>
<dbReference type="Pfam" id="PF13489">
    <property type="entry name" value="Methyltransf_23"/>
    <property type="match status" value="1"/>
</dbReference>
<keyword evidence="7" id="KW-1185">Reference proteome</keyword>
<keyword evidence="6" id="KW-0830">Ubiquinone</keyword>
<reference evidence="6 7" key="1">
    <citation type="journal article" date="2014" name="Int. J. Syst. Evol. Microbiol.">
        <title>Complete genome sequence of Corynebacterium casei LMG S-19264T (=DSM 44701T), isolated from a smear-ripened cheese.</title>
        <authorList>
            <consortium name="US DOE Joint Genome Institute (JGI-PGF)"/>
            <person name="Walter F."/>
            <person name="Albersmeier A."/>
            <person name="Kalinowski J."/>
            <person name="Ruckert C."/>
        </authorList>
    </citation>
    <scope>NUCLEOTIDE SEQUENCE [LARGE SCALE GENOMIC DNA]</scope>
    <source>
        <strain evidence="6 7">CGMCC 1.9161</strain>
    </source>
</reference>
<evidence type="ECO:0000256" key="2">
    <source>
        <dbReference type="ARBA" id="ARBA00022679"/>
    </source>
</evidence>
<dbReference type="Gene3D" id="3.40.50.150">
    <property type="entry name" value="Vaccinia Virus protein VP39"/>
    <property type="match status" value="1"/>
</dbReference>
<dbReference type="AlphaFoldDB" id="A0A917QCD1"/>
<dbReference type="PANTHER" id="PTHR43464">
    <property type="entry name" value="METHYLTRANSFERASE"/>
    <property type="match status" value="1"/>
</dbReference>
<protein>
    <recommendedName>
        <fullName evidence="5">Ubiquinone biosynthesis O-methyltransferase</fullName>
    </recommendedName>
    <alternativeName>
        <fullName evidence="5">2-polyprenyl-6-hydroxyphenol methylase</fullName>
        <ecNumber evidence="5">2.1.1.222</ecNumber>
    </alternativeName>
    <alternativeName>
        <fullName evidence="5">3-demethylubiquinone 3-O-methyltransferase</fullName>
        <ecNumber evidence="5">2.1.1.64</ecNumber>
    </alternativeName>
</protein>
<dbReference type="GO" id="GO:0102208">
    <property type="term" value="F:2-polyprenyl-6-hydroxyphenol methylase activity"/>
    <property type="evidence" value="ECO:0007669"/>
    <property type="project" value="UniProtKB-EC"/>
</dbReference>
<evidence type="ECO:0000256" key="3">
    <source>
        <dbReference type="ARBA" id="ARBA00022688"/>
    </source>
</evidence>
<proteinExistence type="inferred from homology"/>
<dbReference type="CDD" id="cd02440">
    <property type="entry name" value="AdoMet_MTases"/>
    <property type="match status" value="1"/>
</dbReference>
<comment type="pathway">
    <text evidence="5">Cofactor biosynthesis; ubiquinone biosynthesis.</text>
</comment>
<comment type="function">
    <text evidence="5">O-methyltransferase that catalyzes the 2 O-methylation steps in the ubiquinone biosynthetic pathway.</text>
</comment>
<accession>A0A917QCD1</accession>
<dbReference type="EC" id="2.1.1.64" evidence="5"/>
<dbReference type="GO" id="GO:0010420">
    <property type="term" value="F:polyprenyldihydroxybenzoate methyltransferase activity"/>
    <property type="evidence" value="ECO:0007669"/>
    <property type="project" value="InterPro"/>
</dbReference>
<dbReference type="Proteomes" id="UP000600449">
    <property type="component" value="Unassembled WGS sequence"/>
</dbReference>
<dbReference type="InterPro" id="IPR029063">
    <property type="entry name" value="SAM-dependent_MTases_sf"/>
</dbReference>
<comment type="caution">
    <text evidence="6">The sequence shown here is derived from an EMBL/GenBank/DDBJ whole genome shotgun (WGS) entry which is preliminary data.</text>
</comment>
<dbReference type="PANTHER" id="PTHR43464:SF19">
    <property type="entry name" value="UBIQUINONE BIOSYNTHESIS O-METHYLTRANSFERASE, MITOCHONDRIAL"/>
    <property type="match status" value="1"/>
</dbReference>
<feature type="binding site" evidence="5">
    <location>
        <position position="141"/>
    </location>
    <ligand>
        <name>S-adenosyl-L-methionine</name>
        <dbReference type="ChEBI" id="CHEBI:59789"/>
    </ligand>
</feature>
<keyword evidence="4 5" id="KW-0949">S-adenosyl-L-methionine</keyword>
<comment type="catalytic activity">
    <reaction evidence="5">
        <text>a 3-(all-trans-polyprenyl)benzene-1,2-diol + S-adenosyl-L-methionine = a 2-methoxy-6-(all-trans-polyprenyl)phenol + S-adenosyl-L-homocysteine + H(+)</text>
        <dbReference type="Rhea" id="RHEA:31411"/>
        <dbReference type="Rhea" id="RHEA-COMP:9550"/>
        <dbReference type="Rhea" id="RHEA-COMP:9551"/>
        <dbReference type="ChEBI" id="CHEBI:15378"/>
        <dbReference type="ChEBI" id="CHEBI:57856"/>
        <dbReference type="ChEBI" id="CHEBI:59789"/>
        <dbReference type="ChEBI" id="CHEBI:62729"/>
        <dbReference type="ChEBI" id="CHEBI:62731"/>
        <dbReference type="EC" id="2.1.1.222"/>
    </reaction>
</comment>
<dbReference type="InterPro" id="IPR010233">
    <property type="entry name" value="UbiG_MeTrfase"/>
</dbReference>